<feature type="non-terminal residue" evidence="1">
    <location>
        <position position="34"/>
    </location>
</feature>
<organism evidence="1">
    <name type="scientific">marine sediment metagenome</name>
    <dbReference type="NCBI Taxonomy" id="412755"/>
    <lineage>
        <taxon>unclassified sequences</taxon>
        <taxon>metagenomes</taxon>
        <taxon>ecological metagenomes</taxon>
    </lineage>
</organism>
<proteinExistence type="predicted"/>
<dbReference type="AlphaFoldDB" id="X1D8X2"/>
<evidence type="ECO:0000313" key="1">
    <source>
        <dbReference type="EMBL" id="GAH16682.1"/>
    </source>
</evidence>
<sequence length="34" mass="3801">MKRLIAVVIIMFVLNPVVLAQPLYFADANLKAEV</sequence>
<protein>
    <submittedName>
        <fullName evidence="1">Uncharacterized protein</fullName>
    </submittedName>
</protein>
<accession>X1D8X2</accession>
<reference evidence="1" key="1">
    <citation type="journal article" date="2014" name="Front. Microbiol.">
        <title>High frequency of phylogenetically diverse reductive dehalogenase-homologous genes in deep subseafloor sedimentary metagenomes.</title>
        <authorList>
            <person name="Kawai M."/>
            <person name="Futagami T."/>
            <person name="Toyoda A."/>
            <person name="Takaki Y."/>
            <person name="Nishi S."/>
            <person name="Hori S."/>
            <person name="Arai W."/>
            <person name="Tsubouchi T."/>
            <person name="Morono Y."/>
            <person name="Uchiyama I."/>
            <person name="Ito T."/>
            <person name="Fujiyama A."/>
            <person name="Inagaki F."/>
            <person name="Takami H."/>
        </authorList>
    </citation>
    <scope>NUCLEOTIDE SEQUENCE</scope>
    <source>
        <strain evidence="1">Expedition CK06-06</strain>
    </source>
</reference>
<comment type="caution">
    <text evidence="1">The sequence shown here is derived from an EMBL/GenBank/DDBJ whole genome shotgun (WGS) entry which is preliminary data.</text>
</comment>
<gene>
    <name evidence="1" type="ORF">S01H4_58728</name>
</gene>
<name>X1D8X2_9ZZZZ</name>
<dbReference type="EMBL" id="BART01034343">
    <property type="protein sequence ID" value="GAH16682.1"/>
    <property type="molecule type" value="Genomic_DNA"/>
</dbReference>